<dbReference type="InterPro" id="IPR002510">
    <property type="entry name" value="Metalloprtase-TldD/E_N"/>
</dbReference>
<dbReference type="Proteomes" id="UP000748308">
    <property type="component" value="Unassembled WGS sequence"/>
</dbReference>
<proteinExistence type="inferred from homology"/>
<dbReference type="InterPro" id="IPR019546">
    <property type="entry name" value="TAT_signal_bac_arc"/>
</dbReference>
<evidence type="ECO:0000256" key="1">
    <source>
        <dbReference type="ARBA" id="ARBA00005836"/>
    </source>
</evidence>
<dbReference type="InterPro" id="IPR035068">
    <property type="entry name" value="TldD/PmbA_N"/>
</dbReference>
<dbReference type="Pfam" id="PF10518">
    <property type="entry name" value="TAT_signal"/>
    <property type="match status" value="1"/>
</dbReference>
<dbReference type="PANTHER" id="PTHR30624">
    <property type="entry name" value="UNCHARACTERIZED PROTEIN TLDD AND PMBA"/>
    <property type="match status" value="1"/>
</dbReference>
<keyword evidence="3" id="KW-0378">Hydrolase</keyword>
<evidence type="ECO:0000256" key="4">
    <source>
        <dbReference type="ARBA" id="ARBA00023049"/>
    </source>
</evidence>
<feature type="domain" description="Metalloprotease TldD/E central" evidence="7">
    <location>
        <begin position="166"/>
        <end position="274"/>
    </location>
</feature>
<dbReference type="GO" id="GO:0005829">
    <property type="term" value="C:cytosol"/>
    <property type="evidence" value="ECO:0007669"/>
    <property type="project" value="TreeGrafter"/>
</dbReference>
<keyword evidence="2" id="KW-0645">Protease</keyword>
<evidence type="ECO:0000256" key="3">
    <source>
        <dbReference type="ARBA" id="ARBA00022801"/>
    </source>
</evidence>
<dbReference type="GO" id="GO:0006508">
    <property type="term" value="P:proteolysis"/>
    <property type="evidence" value="ECO:0007669"/>
    <property type="project" value="UniProtKB-KW"/>
</dbReference>
<dbReference type="Gene3D" id="3.30.2290.10">
    <property type="entry name" value="PmbA/TldD superfamily"/>
    <property type="match status" value="1"/>
</dbReference>
<evidence type="ECO:0000259" key="7">
    <source>
        <dbReference type="Pfam" id="PF19290"/>
    </source>
</evidence>
<protein>
    <submittedName>
        <fullName evidence="8">Twin-arginine translocation signal domain-containing protein</fullName>
    </submittedName>
</protein>
<dbReference type="GO" id="GO:0008237">
    <property type="term" value="F:metallopeptidase activity"/>
    <property type="evidence" value="ECO:0007669"/>
    <property type="project" value="UniProtKB-KW"/>
</dbReference>
<dbReference type="EMBL" id="VGIY01000051">
    <property type="protein sequence ID" value="MBM3316875.1"/>
    <property type="molecule type" value="Genomic_DNA"/>
</dbReference>
<reference evidence="8" key="1">
    <citation type="submission" date="2019-03" db="EMBL/GenBank/DDBJ databases">
        <title>Lake Tanganyika Metagenome-Assembled Genomes (MAGs).</title>
        <authorList>
            <person name="Tran P."/>
        </authorList>
    </citation>
    <scope>NUCLEOTIDE SEQUENCE</scope>
    <source>
        <strain evidence="8">M_DeepCast_400m_m2_100</strain>
    </source>
</reference>
<dbReference type="InterPro" id="IPR051463">
    <property type="entry name" value="Peptidase_U62_metallo"/>
</dbReference>
<evidence type="ECO:0000256" key="2">
    <source>
        <dbReference type="ARBA" id="ARBA00022670"/>
    </source>
</evidence>
<evidence type="ECO:0000313" key="9">
    <source>
        <dbReference type="Proteomes" id="UP000748308"/>
    </source>
</evidence>
<dbReference type="Pfam" id="PF19289">
    <property type="entry name" value="PmbA_TldD_3rd"/>
    <property type="match status" value="1"/>
</dbReference>
<dbReference type="InterPro" id="IPR025502">
    <property type="entry name" value="TldD"/>
</dbReference>
<dbReference type="PROSITE" id="PS51318">
    <property type="entry name" value="TAT"/>
    <property type="match status" value="1"/>
</dbReference>
<name>A0A938BQ47_UNCEI</name>
<dbReference type="Pfam" id="PF01523">
    <property type="entry name" value="PmbA_TldD_1st"/>
    <property type="match status" value="1"/>
</dbReference>
<evidence type="ECO:0000313" key="8">
    <source>
        <dbReference type="EMBL" id="MBM3316875.1"/>
    </source>
</evidence>
<evidence type="ECO:0000259" key="5">
    <source>
        <dbReference type="Pfam" id="PF01523"/>
    </source>
</evidence>
<dbReference type="AlphaFoldDB" id="A0A938BQ47"/>
<dbReference type="PROSITE" id="PS51257">
    <property type="entry name" value="PROKAR_LIPOPROTEIN"/>
    <property type="match status" value="1"/>
</dbReference>
<dbReference type="InterPro" id="IPR036059">
    <property type="entry name" value="TldD/PmbA_sf"/>
</dbReference>
<dbReference type="InterPro" id="IPR045569">
    <property type="entry name" value="Metalloprtase-TldD/E_C"/>
</dbReference>
<dbReference type="InterPro" id="IPR006311">
    <property type="entry name" value="TAT_signal"/>
</dbReference>
<comment type="caution">
    <text evidence="8">The sequence shown here is derived from an EMBL/GenBank/DDBJ whole genome shotgun (WGS) entry which is preliminary data.</text>
</comment>
<dbReference type="SUPFAM" id="SSF111283">
    <property type="entry name" value="Putative modulator of DNA gyrase, PmbA/TldD"/>
    <property type="match status" value="1"/>
</dbReference>
<accession>A0A938BQ47</accession>
<dbReference type="PANTHER" id="PTHR30624:SF4">
    <property type="entry name" value="METALLOPROTEASE TLDD"/>
    <property type="match status" value="1"/>
</dbReference>
<gene>
    <name evidence="8" type="ORF">FJY75_03385</name>
</gene>
<comment type="similarity">
    <text evidence="1">Belongs to the peptidase U62 family.</text>
</comment>
<evidence type="ECO:0000259" key="6">
    <source>
        <dbReference type="Pfam" id="PF19289"/>
    </source>
</evidence>
<feature type="domain" description="Metalloprotease TldD/E C-terminal" evidence="6">
    <location>
        <begin position="281"/>
        <end position="515"/>
    </location>
</feature>
<keyword evidence="4" id="KW-0482">Metalloprotease</keyword>
<feature type="domain" description="Metalloprotease TldD/E N-terminal" evidence="5">
    <location>
        <begin position="77"/>
        <end position="141"/>
    </location>
</feature>
<dbReference type="InterPro" id="IPR045570">
    <property type="entry name" value="Metalloprtase-TldD/E_cen_dom"/>
</dbReference>
<organism evidence="8 9">
    <name type="scientific">Eiseniibacteriota bacterium</name>
    <dbReference type="NCBI Taxonomy" id="2212470"/>
    <lineage>
        <taxon>Bacteria</taxon>
        <taxon>Candidatus Eiseniibacteriota</taxon>
    </lineage>
</organism>
<sequence>MRHSIGRRDFLKWAGAGTALVSLPGWAGCRRTGGAPELLGGAAAPGAHGTYFARFGVSEPLMQRVLAKGLSRGGDFCDLYFEHSIRHTIGMRDGEINRAFSGVDLGAGIRVLKGEAAGFAYCEDLSEKALLSAADTAAAVADSGGDARPAPLVAVDVPNYYLIRVPWSEVGIEQRLPLIEHTEQVARRRDPRIVKVSVFLIDETSHILIANSEGLLVEDERPMATGYVTCVAREGERTESASESISARQGIEFVNAENLAELATDVADMAVRALSAVEAPSGELPIVLAPAHSGILLHEAIGHGMEADFNRKGMSIYADKIGSRIACEHVTVIDDGTNPGVRGTINVDDEGNASQRTVLVERGILRSYMHDRISARHYGVAPTGSGRRQSFRFPPVPRMRNTFMLGGPHDPREIIASVRKGIYAENFANGEVKIGAGDFTFYVLHGRLIEEGRLTASIKDVNLVGSGPAVLESIDMVGGDLEMMRSGGSCGKDGQMVPVSYGMPTVRAHRITIGGRDA</sequence>
<dbReference type="PIRSF" id="PIRSF004919">
    <property type="entry name" value="TldD"/>
    <property type="match status" value="1"/>
</dbReference>
<dbReference type="Pfam" id="PF19290">
    <property type="entry name" value="PmbA_TldD_2nd"/>
    <property type="match status" value="1"/>
</dbReference>